<proteinExistence type="predicted"/>
<comment type="caution">
    <text evidence="2">The sequence shown here is derived from an EMBL/GenBank/DDBJ whole genome shotgun (WGS) entry which is preliminary data.</text>
</comment>
<evidence type="ECO:0000259" key="1">
    <source>
        <dbReference type="Pfam" id="PF05523"/>
    </source>
</evidence>
<gene>
    <name evidence="2" type="ORF">ACFQ1Q_04855</name>
</gene>
<sequence length="143" mass="16970">MQKQQPTLIKGGVFKDQRGKLDFFNDFDAKQIKRIYFTTHFDTKVIRAWQGHKVESRWFVCTNGSFQIKLVEIDNWQNPSNNLPIKEFKLSANSKQILHIPNGFVNGFRALEDNSQLMIMANYEFGEIENDEVRFNYNKWTTW</sequence>
<dbReference type="Gene3D" id="2.60.120.10">
    <property type="entry name" value="Jelly Rolls"/>
    <property type="match status" value="1"/>
</dbReference>
<dbReference type="InterPro" id="IPR014710">
    <property type="entry name" value="RmlC-like_jellyroll"/>
</dbReference>
<feature type="domain" description="Sugar 3,4-ketoisomerase QdtA cupin" evidence="1">
    <location>
        <begin position="12"/>
        <end position="129"/>
    </location>
</feature>
<evidence type="ECO:0000313" key="3">
    <source>
        <dbReference type="Proteomes" id="UP001597013"/>
    </source>
</evidence>
<evidence type="ECO:0000313" key="2">
    <source>
        <dbReference type="EMBL" id="MFD1062567.1"/>
    </source>
</evidence>
<dbReference type="InterPro" id="IPR008894">
    <property type="entry name" value="QdtA_cupin_dom"/>
</dbReference>
<accession>A0ABW3N4F7</accession>
<dbReference type="EMBL" id="JBHTJL010000009">
    <property type="protein sequence ID" value="MFD1062567.1"/>
    <property type="molecule type" value="Genomic_DNA"/>
</dbReference>
<dbReference type="Proteomes" id="UP001597013">
    <property type="component" value="Unassembled WGS sequence"/>
</dbReference>
<keyword evidence="3" id="KW-1185">Reference proteome</keyword>
<dbReference type="Pfam" id="PF05523">
    <property type="entry name" value="FdtA"/>
    <property type="match status" value="1"/>
</dbReference>
<reference evidence="3" key="1">
    <citation type="journal article" date="2019" name="Int. J. Syst. Evol. Microbiol.">
        <title>The Global Catalogue of Microorganisms (GCM) 10K type strain sequencing project: providing services to taxonomists for standard genome sequencing and annotation.</title>
        <authorList>
            <consortium name="The Broad Institute Genomics Platform"/>
            <consortium name="The Broad Institute Genome Sequencing Center for Infectious Disease"/>
            <person name="Wu L."/>
            <person name="Ma J."/>
        </authorList>
    </citation>
    <scope>NUCLEOTIDE SEQUENCE [LARGE SCALE GENOMIC DNA]</scope>
    <source>
        <strain evidence="3">CCUG 62215</strain>
    </source>
</reference>
<dbReference type="SUPFAM" id="SSF51182">
    <property type="entry name" value="RmlC-like cupins"/>
    <property type="match status" value="1"/>
</dbReference>
<dbReference type="RefSeq" id="WP_386128545.1">
    <property type="nucleotide sequence ID" value="NZ_JBHTJL010000009.1"/>
</dbReference>
<name>A0ABW3N4F7_9FLAO</name>
<organism evidence="2 3">
    <name type="scientific">Winogradskyella litorisediminis</name>
    <dbReference type="NCBI Taxonomy" id="1156618"/>
    <lineage>
        <taxon>Bacteria</taxon>
        <taxon>Pseudomonadati</taxon>
        <taxon>Bacteroidota</taxon>
        <taxon>Flavobacteriia</taxon>
        <taxon>Flavobacteriales</taxon>
        <taxon>Flavobacteriaceae</taxon>
        <taxon>Winogradskyella</taxon>
    </lineage>
</organism>
<dbReference type="InterPro" id="IPR011051">
    <property type="entry name" value="RmlC_Cupin_sf"/>
</dbReference>
<protein>
    <submittedName>
        <fullName evidence="2">WxcM-like domain-containing protein</fullName>
    </submittedName>
</protein>